<dbReference type="AlphaFoldDB" id="A0A2P2MWI3"/>
<sequence>MVIQCDLKSANILLDCSMRAKVADFGHSKEEVFDDHHPGLKGTSSYTDLVYISTNQFTTKSGIYSFGVIGFELITAIHMHQSLKRYCFQNCVLWFPIEGSKE</sequence>
<name>A0A2P2MWI3_RHIMU</name>
<keyword evidence="2" id="KW-0808">Transferase</keyword>
<proteinExistence type="predicted"/>
<evidence type="ECO:0000259" key="1">
    <source>
        <dbReference type="PROSITE" id="PS50011"/>
    </source>
</evidence>
<feature type="domain" description="Protein kinase" evidence="1">
    <location>
        <begin position="1"/>
        <end position="102"/>
    </location>
</feature>
<protein>
    <submittedName>
        <fullName evidence="2">Putative leucine-rich repeat receptor-like serine/threonine-protein kinase At5g15730 isoform X3</fullName>
    </submittedName>
</protein>
<dbReference type="PANTHER" id="PTHR46146">
    <property type="entry name" value="SERINE/THREONINE-PROTEIN KINASE-LIKE PROTEIN CCR4"/>
    <property type="match status" value="1"/>
</dbReference>
<dbReference type="EMBL" id="GGEC01054110">
    <property type="protein sequence ID" value="MBX34594.1"/>
    <property type="molecule type" value="Transcribed_RNA"/>
</dbReference>
<keyword evidence="2" id="KW-0675">Receptor</keyword>
<dbReference type="PANTHER" id="PTHR46146:SF3">
    <property type="entry name" value="SERINE_THREONINE-PROTEIN KINASE-LIKE PROTEIN CCR3-RELATED"/>
    <property type="match status" value="1"/>
</dbReference>
<dbReference type="Pfam" id="PF00069">
    <property type="entry name" value="Pkinase"/>
    <property type="match status" value="1"/>
</dbReference>
<dbReference type="SUPFAM" id="SSF56112">
    <property type="entry name" value="Protein kinase-like (PK-like)"/>
    <property type="match status" value="1"/>
</dbReference>
<dbReference type="GO" id="GO:0004672">
    <property type="term" value="F:protein kinase activity"/>
    <property type="evidence" value="ECO:0007669"/>
    <property type="project" value="InterPro"/>
</dbReference>
<dbReference type="GO" id="GO:0005524">
    <property type="term" value="F:ATP binding"/>
    <property type="evidence" value="ECO:0007669"/>
    <property type="project" value="InterPro"/>
</dbReference>
<dbReference type="InterPro" id="IPR011009">
    <property type="entry name" value="Kinase-like_dom_sf"/>
</dbReference>
<evidence type="ECO:0000313" key="2">
    <source>
        <dbReference type="EMBL" id="MBX34589.1"/>
    </source>
</evidence>
<reference evidence="2" key="1">
    <citation type="submission" date="2018-02" db="EMBL/GenBank/DDBJ databases">
        <title>Rhizophora mucronata_Transcriptome.</title>
        <authorList>
            <person name="Meera S.P."/>
            <person name="Sreeshan A."/>
            <person name="Augustine A."/>
        </authorList>
    </citation>
    <scope>NUCLEOTIDE SEQUENCE</scope>
    <source>
        <tissue evidence="2">Leaf</tissue>
    </source>
</reference>
<organism evidence="2">
    <name type="scientific">Rhizophora mucronata</name>
    <name type="common">Asiatic mangrove</name>
    <dbReference type="NCBI Taxonomy" id="61149"/>
    <lineage>
        <taxon>Eukaryota</taxon>
        <taxon>Viridiplantae</taxon>
        <taxon>Streptophyta</taxon>
        <taxon>Embryophyta</taxon>
        <taxon>Tracheophyta</taxon>
        <taxon>Spermatophyta</taxon>
        <taxon>Magnoliopsida</taxon>
        <taxon>eudicotyledons</taxon>
        <taxon>Gunneridae</taxon>
        <taxon>Pentapetalae</taxon>
        <taxon>rosids</taxon>
        <taxon>fabids</taxon>
        <taxon>Malpighiales</taxon>
        <taxon>Rhizophoraceae</taxon>
        <taxon>Rhizophora</taxon>
    </lineage>
</organism>
<keyword evidence="2" id="KW-0418">Kinase</keyword>
<dbReference type="InterPro" id="IPR000719">
    <property type="entry name" value="Prot_kinase_dom"/>
</dbReference>
<accession>A0A2P2MWI3</accession>
<dbReference type="Gene3D" id="1.10.510.10">
    <property type="entry name" value="Transferase(Phosphotransferase) domain 1"/>
    <property type="match status" value="1"/>
</dbReference>
<dbReference type="PROSITE" id="PS50011">
    <property type="entry name" value="PROTEIN_KINASE_DOM"/>
    <property type="match status" value="1"/>
</dbReference>
<dbReference type="EMBL" id="GGEC01054105">
    <property type="protein sequence ID" value="MBX34589.1"/>
    <property type="molecule type" value="Transcribed_RNA"/>
</dbReference>